<evidence type="ECO:0000313" key="1">
    <source>
        <dbReference type="EMBL" id="ESN99406.1"/>
    </source>
</evidence>
<dbReference type="InterPro" id="IPR036691">
    <property type="entry name" value="Endo/exonu/phosph_ase_sf"/>
</dbReference>
<dbReference type="EMBL" id="AMQM01001235">
    <property type="status" value="NOT_ANNOTATED_CDS"/>
    <property type="molecule type" value="Genomic_DNA"/>
</dbReference>
<name>T1ETF0_HELRO</name>
<accession>T1ETF0</accession>
<dbReference type="Gene3D" id="3.60.10.10">
    <property type="entry name" value="Endonuclease/exonuclease/phosphatase"/>
    <property type="match status" value="1"/>
</dbReference>
<dbReference type="OMA" id="ENSFCDA"/>
<evidence type="ECO:0000313" key="2">
    <source>
        <dbReference type="EnsemblMetazoa" id="HelroP162954"/>
    </source>
</evidence>
<dbReference type="CTD" id="20199850"/>
<dbReference type="AlphaFoldDB" id="T1ETF0"/>
<dbReference type="EMBL" id="KB097143">
    <property type="protein sequence ID" value="ESN99406.1"/>
    <property type="molecule type" value="Genomic_DNA"/>
</dbReference>
<reference evidence="1 3" key="2">
    <citation type="journal article" date="2013" name="Nature">
        <title>Insights into bilaterian evolution from three spiralian genomes.</title>
        <authorList>
            <person name="Simakov O."/>
            <person name="Marletaz F."/>
            <person name="Cho S.J."/>
            <person name="Edsinger-Gonzales E."/>
            <person name="Havlak P."/>
            <person name="Hellsten U."/>
            <person name="Kuo D.H."/>
            <person name="Larsson T."/>
            <person name="Lv J."/>
            <person name="Arendt D."/>
            <person name="Savage R."/>
            <person name="Osoegawa K."/>
            <person name="de Jong P."/>
            <person name="Grimwood J."/>
            <person name="Chapman J.A."/>
            <person name="Shapiro H."/>
            <person name="Aerts A."/>
            <person name="Otillar R.P."/>
            <person name="Terry A.Y."/>
            <person name="Boore J.L."/>
            <person name="Grigoriev I.V."/>
            <person name="Lindberg D.R."/>
            <person name="Seaver E.C."/>
            <person name="Weisblat D.A."/>
            <person name="Putnam N.H."/>
            <person name="Rokhsar D.S."/>
        </authorList>
    </citation>
    <scope>NUCLEOTIDE SEQUENCE</scope>
</reference>
<gene>
    <name evidence="2" type="primary">20199850</name>
    <name evidence="1" type="ORF">HELRODRAFT_162954</name>
</gene>
<evidence type="ECO:0008006" key="4">
    <source>
        <dbReference type="Google" id="ProtNLM"/>
    </source>
</evidence>
<dbReference type="OrthoDB" id="10059790at2759"/>
<sequence>MVASTFTRLATYPRLSCEELGTNTAKVLFTWSHFKNTSYRIARRARSALGTFAHFAQRVAQGSSWTNCRDTVYALWACRKFDGKALRTKGLVLFHKLIICLGDFNAVVGPFGSGSPNDNSDRFLEFCASARLRVCGSWFRRKDIHRLTWHSNDGLTAKEVDHILVNGWWRAVCNCRVYRNMEFDTDHSQVVAPFAIFFKGTVVKTRPFPRFNIRFLRDNVTAATNAAELENSFCDAMTKMTDKVFCCAVPMRHEKISTAARRLIETKRQARLSGMKEVACSLHGCEAWSTTGAHLKRLDATNHWCLRRIRCPTYRDRVTNVEVRRRTEQPSVSSLLFKRRLNLFGHIARASHGGSLPGFKNCHRLDRVAVQDSHRSAQ</sequence>
<dbReference type="InParanoid" id="T1ETF0"/>
<dbReference type="STRING" id="6412.T1ETF0"/>
<proteinExistence type="predicted"/>
<dbReference type="Proteomes" id="UP000015101">
    <property type="component" value="Unassembled WGS sequence"/>
</dbReference>
<dbReference type="EnsemblMetazoa" id="HelroT162954">
    <property type="protein sequence ID" value="HelroP162954"/>
    <property type="gene ID" value="HelroG162954"/>
</dbReference>
<dbReference type="RefSeq" id="XP_009023247.1">
    <property type="nucleotide sequence ID" value="XM_009024999.1"/>
</dbReference>
<reference evidence="2" key="3">
    <citation type="submission" date="2015-06" db="UniProtKB">
        <authorList>
            <consortium name="EnsemblMetazoa"/>
        </authorList>
    </citation>
    <scope>IDENTIFICATION</scope>
</reference>
<reference evidence="3" key="1">
    <citation type="submission" date="2012-12" db="EMBL/GenBank/DDBJ databases">
        <authorList>
            <person name="Hellsten U."/>
            <person name="Grimwood J."/>
            <person name="Chapman J.A."/>
            <person name="Shapiro H."/>
            <person name="Aerts A."/>
            <person name="Otillar R.P."/>
            <person name="Terry A.Y."/>
            <person name="Boore J.L."/>
            <person name="Simakov O."/>
            <person name="Marletaz F."/>
            <person name="Cho S.-J."/>
            <person name="Edsinger-Gonzales E."/>
            <person name="Havlak P."/>
            <person name="Kuo D.-H."/>
            <person name="Larsson T."/>
            <person name="Lv J."/>
            <person name="Arendt D."/>
            <person name="Savage R."/>
            <person name="Osoegawa K."/>
            <person name="de Jong P."/>
            <person name="Lindberg D.R."/>
            <person name="Seaver E.C."/>
            <person name="Weisblat D.A."/>
            <person name="Putnam N.H."/>
            <person name="Grigoriev I.V."/>
            <person name="Rokhsar D.S."/>
        </authorList>
    </citation>
    <scope>NUCLEOTIDE SEQUENCE</scope>
</reference>
<protein>
    <recommendedName>
        <fullName evidence="4">Endonuclease/exonuclease/phosphatase domain-containing protein</fullName>
    </recommendedName>
</protein>
<dbReference type="SUPFAM" id="SSF56219">
    <property type="entry name" value="DNase I-like"/>
    <property type="match status" value="1"/>
</dbReference>
<evidence type="ECO:0000313" key="3">
    <source>
        <dbReference type="Proteomes" id="UP000015101"/>
    </source>
</evidence>
<dbReference type="KEGG" id="hro:HELRODRAFT_162954"/>
<dbReference type="GeneID" id="20199850"/>
<organism evidence="2 3">
    <name type="scientific">Helobdella robusta</name>
    <name type="common">Californian leech</name>
    <dbReference type="NCBI Taxonomy" id="6412"/>
    <lineage>
        <taxon>Eukaryota</taxon>
        <taxon>Metazoa</taxon>
        <taxon>Spiralia</taxon>
        <taxon>Lophotrochozoa</taxon>
        <taxon>Annelida</taxon>
        <taxon>Clitellata</taxon>
        <taxon>Hirudinea</taxon>
        <taxon>Rhynchobdellida</taxon>
        <taxon>Glossiphoniidae</taxon>
        <taxon>Helobdella</taxon>
    </lineage>
</organism>
<dbReference type="HOGENOM" id="CLU_732118_0_0_1"/>
<keyword evidence="3" id="KW-1185">Reference proteome</keyword>